<name>A0A3G4ZLN5_9VIRU</name>
<protein>
    <recommendedName>
        <fullName evidence="1">DUF1308 domain-containing protein</fullName>
    </recommendedName>
</protein>
<gene>
    <name evidence="2" type="ORF">Terrestrivirus1_198</name>
</gene>
<dbReference type="PANTHER" id="PTHR13379">
    <property type="entry name" value="UNCHARACTERIZED DUF1308"/>
    <property type="match status" value="1"/>
</dbReference>
<feature type="domain" description="DUF1308" evidence="1">
    <location>
        <begin position="188"/>
        <end position="345"/>
    </location>
</feature>
<accession>A0A3G4ZLN5</accession>
<organism evidence="2">
    <name type="scientific">Terrestrivirus sp</name>
    <dbReference type="NCBI Taxonomy" id="2487775"/>
    <lineage>
        <taxon>Viruses</taxon>
        <taxon>Varidnaviria</taxon>
        <taxon>Bamfordvirae</taxon>
        <taxon>Nucleocytoviricota</taxon>
        <taxon>Megaviricetes</taxon>
        <taxon>Imitervirales</taxon>
        <taxon>Mimiviridae</taxon>
        <taxon>Klosneuvirinae</taxon>
    </lineage>
</organism>
<dbReference type="EMBL" id="MK071979">
    <property type="protein sequence ID" value="AYV75324.1"/>
    <property type="molecule type" value="Genomic_DNA"/>
</dbReference>
<reference evidence="2" key="1">
    <citation type="submission" date="2018-10" db="EMBL/GenBank/DDBJ databases">
        <title>Hidden diversity of soil giant viruses.</title>
        <authorList>
            <person name="Schulz F."/>
            <person name="Alteio L."/>
            <person name="Goudeau D."/>
            <person name="Ryan E.M."/>
            <person name="Malmstrom R.R."/>
            <person name="Blanchard J."/>
            <person name="Woyke T."/>
        </authorList>
    </citation>
    <scope>NUCLEOTIDE SEQUENCE</scope>
    <source>
        <strain evidence="2">TEV1</strain>
    </source>
</reference>
<dbReference type="InterPro" id="IPR010733">
    <property type="entry name" value="DUF1308"/>
</dbReference>
<dbReference type="Pfam" id="PF07000">
    <property type="entry name" value="DUF1308"/>
    <property type="match status" value="1"/>
</dbReference>
<proteinExistence type="predicted"/>
<evidence type="ECO:0000259" key="1">
    <source>
        <dbReference type="Pfam" id="PF07000"/>
    </source>
</evidence>
<sequence length="354" mass="40866">MYVSELLIICRNLLKQCKEHPQNVLLQKISHQIKREVNVIQSMPSKAQYLTSNVVWFDAMVRCLTKTNINDDTTEIDNHVDNKHIDIITHKNKTFIKVSAMSLKRQLDSNARDGDEYSEEKSIIDTGREIMETVSKLPLYMKPTQIYFYFGSGVIEELRQKLELIGIIVVTDSNNIKPIKITRTDAYNLDVTALMALVSYTTNNPDPNTKFSSEILHEQLQLEKKYPFFKQLDENNFSDKKLYVCQTALETFKDIVKIVGGPNERDRADKLIDKLICIPDTLSPEIEEFRRDYILDQKNTTIFGTGDANNLCTITSNMNFINKLKRKKYHLDVLPINCCALSEQKIIQETTQNL</sequence>
<evidence type="ECO:0000313" key="2">
    <source>
        <dbReference type="EMBL" id="AYV75324.1"/>
    </source>
</evidence>
<dbReference type="PANTHER" id="PTHR13379:SF0">
    <property type="entry name" value="UPF0415 PROTEIN C7ORF25"/>
    <property type="match status" value="1"/>
</dbReference>